<evidence type="ECO:0000256" key="1">
    <source>
        <dbReference type="ARBA" id="ARBA00006484"/>
    </source>
</evidence>
<evidence type="ECO:0000313" key="5">
    <source>
        <dbReference type="EMBL" id="CAA9459060.1"/>
    </source>
</evidence>
<dbReference type="InterPro" id="IPR057326">
    <property type="entry name" value="KR_dom"/>
</dbReference>
<evidence type="ECO:0000259" key="4">
    <source>
        <dbReference type="SMART" id="SM00822"/>
    </source>
</evidence>
<dbReference type="InterPro" id="IPR002347">
    <property type="entry name" value="SDR_fam"/>
</dbReference>
<dbReference type="PROSITE" id="PS00061">
    <property type="entry name" value="ADH_SHORT"/>
    <property type="match status" value="1"/>
</dbReference>
<dbReference type="AlphaFoldDB" id="A0A6J4QYL1"/>
<proteinExistence type="inferred from homology"/>
<dbReference type="PANTHER" id="PTHR44196">
    <property type="entry name" value="DEHYDROGENASE/REDUCTASE SDR FAMILY MEMBER 7B"/>
    <property type="match status" value="1"/>
</dbReference>
<dbReference type="Gene3D" id="3.40.50.720">
    <property type="entry name" value="NAD(P)-binding Rossmann-like Domain"/>
    <property type="match status" value="1"/>
</dbReference>
<comment type="similarity">
    <text evidence="1 3">Belongs to the short-chain dehydrogenases/reductases (SDR) family.</text>
</comment>
<dbReference type="CDD" id="cd05233">
    <property type="entry name" value="SDR_c"/>
    <property type="match status" value="1"/>
</dbReference>
<sequence>MDLSKKSVLVTGAGSGIGRAAALALARKGARLTLTGRREGPLKETARLVEEAGGEQRVVAGDVTDAEARGRVVRAAVERFGGLDVLVNTAGGVRAGRLENVGEDEVRSQIEVNLTAPILLTRAALGALRESGDAAVVNVSSGFGLVGMPFYSVYAATKAGIAHFGEALRRELFGEGVHVMTIYPRATETPMMDSNEAGPELGFEYESAEDVAEALVAGLEAGELEVVRGAKGRSAMTQMSREQPRRLDEQVALMKGELEAAVTNHSSM</sequence>
<name>A0A6J4QYL1_9ACTN</name>
<dbReference type="SMART" id="SM00822">
    <property type="entry name" value="PKS_KR"/>
    <property type="match status" value="1"/>
</dbReference>
<organism evidence="5">
    <name type="scientific">uncultured Rubrobacteraceae bacterium</name>
    <dbReference type="NCBI Taxonomy" id="349277"/>
    <lineage>
        <taxon>Bacteria</taxon>
        <taxon>Bacillati</taxon>
        <taxon>Actinomycetota</taxon>
        <taxon>Rubrobacteria</taxon>
        <taxon>Rubrobacterales</taxon>
        <taxon>Rubrobacteraceae</taxon>
        <taxon>environmental samples</taxon>
    </lineage>
</organism>
<dbReference type="PRINTS" id="PR00080">
    <property type="entry name" value="SDRFAMILY"/>
</dbReference>
<dbReference type="SUPFAM" id="SSF51735">
    <property type="entry name" value="NAD(P)-binding Rossmann-fold domains"/>
    <property type="match status" value="1"/>
</dbReference>
<dbReference type="InterPro" id="IPR036291">
    <property type="entry name" value="NAD(P)-bd_dom_sf"/>
</dbReference>
<dbReference type="GO" id="GO:0016020">
    <property type="term" value="C:membrane"/>
    <property type="evidence" value="ECO:0007669"/>
    <property type="project" value="TreeGrafter"/>
</dbReference>
<gene>
    <name evidence="5" type="ORF">AVDCRST_MAG25-566</name>
</gene>
<dbReference type="Pfam" id="PF00106">
    <property type="entry name" value="adh_short"/>
    <property type="match status" value="1"/>
</dbReference>
<dbReference type="PRINTS" id="PR00081">
    <property type="entry name" value="GDHRDH"/>
</dbReference>
<reference evidence="5" key="1">
    <citation type="submission" date="2020-02" db="EMBL/GenBank/DDBJ databases">
        <authorList>
            <person name="Meier V. D."/>
        </authorList>
    </citation>
    <scope>NUCLEOTIDE SEQUENCE</scope>
    <source>
        <strain evidence="5">AVDCRST_MAG25</strain>
    </source>
</reference>
<dbReference type="GO" id="GO:0016491">
    <property type="term" value="F:oxidoreductase activity"/>
    <property type="evidence" value="ECO:0007669"/>
    <property type="project" value="UniProtKB-KW"/>
</dbReference>
<protein>
    <recommendedName>
        <fullName evidence="4">Ketoreductase domain-containing protein</fullName>
    </recommendedName>
</protein>
<dbReference type="EMBL" id="CADCVI010000039">
    <property type="protein sequence ID" value="CAA9459060.1"/>
    <property type="molecule type" value="Genomic_DNA"/>
</dbReference>
<dbReference type="PANTHER" id="PTHR44196:SF1">
    <property type="entry name" value="DEHYDROGENASE_REDUCTASE SDR FAMILY MEMBER 7B"/>
    <property type="match status" value="1"/>
</dbReference>
<feature type="domain" description="Ketoreductase" evidence="4">
    <location>
        <begin position="6"/>
        <end position="189"/>
    </location>
</feature>
<dbReference type="InterPro" id="IPR020904">
    <property type="entry name" value="Sc_DH/Rdtase_CS"/>
</dbReference>
<accession>A0A6J4QYL1</accession>
<evidence type="ECO:0000256" key="2">
    <source>
        <dbReference type="ARBA" id="ARBA00023002"/>
    </source>
</evidence>
<keyword evidence="2" id="KW-0560">Oxidoreductase</keyword>
<evidence type="ECO:0000256" key="3">
    <source>
        <dbReference type="RuleBase" id="RU000363"/>
    </source>
</evidence>